<dbReference type="InParanoid" id="K5VI04"/>
<feature type="non-terminal residue" evidence="2">
    <location>
        <position position="1"/>
    </location>
</feature>
<accession>K5VI04</accession>
<evidence type="ECO:0000256" key="1">
    <source>
        <dbReference type="SAM" id="MobiDB-lite"/>
    </source>
</evidence>
<protein>
    <submittedName>
        <fullName evidence="2">Uncharacterized protein</fullName>
    </submittedName>
</protein>
<dbReference type="STRING" id="650164.K5VI04"/>
<sequence>LILGCGATVLPSANNKPDSGASRLYRILLSETAYLIWKLRCERRIEHDDQKAFTENELRKRWSSMLQRRHDMDCAMTNDRFGRKALDNTAATNTWERITRGRADRADKWLMDSGVLVGSRPPDCPPPRVGVGSQVGDP</sequence>
<evidence type="ECO:0000313" key="3">
    <source>
        <dbReference type="Proteomes" id="UP000008370"/>
    </source>
</evidence>
<dbReference type="RefSeq" id="XP_007400050.1">
    <property type="nucleotide sequence ID" value="XM_007399988.1"/>
</dbReference>
<dbReference type="GeneID" id="18907292"/>
<dbReference type="OrthoDB" id="3031569at2759"/>
<dbReference type="KEGG" id="pco:PHACADRAFT_104000"/>
<gene>
    <name evidence="2" type="ORF">PHACADRAFT_104000</name>
</gene>
<proteinExistence type="predicted"/>
<name>K5VI04_PHACS</name>
<organism evidence="2 3">
    <name type="scientific">Phanerochaete carnosa (strain HHB-10118-sp)</name>
    <name type="common">White-rot fungus</name>
    <name type="synonym">Peniophora carnosa</name>
    <dbReference type="NCBI Taxonomy" id="650164"/>
    <lineage>
        <taxon>Eukaryota</taxon>
        <taxon>Fungi</taxon>
        <taxon>Dikarya</taxon>
        <taxon>Basidiomycota</taxon>
        <taxon>Agaricomycotina</taxon>
        <taxon>Agaricomycetes</taxon>
        <taxon>Polyporales</taxon>
        <taxon>Phanerochaetaceae</taxon>
        <taxon>Phanerochaete</taxon>
    </lineage>
</organism>
<feature type="region of interest" description="Disordered" evidence="1">
    <location>
        <begin position="117"/>
        <end position="138"/>
    </location>
</feature>
<dbReference type="Proteomes" id="UP000008370">
    <property type="component" value="Unassembled WGS sequence"/>
</dbReference>
<dbReference type="EMBL" id="JH930477">
    <property type="protein sequence ID" value="EKM50883.1"/>
    <property type="molecule type" value="Genomic_DNA"/>
</dbReference>
<dbReference type="HOGENOM" id="CLU_044484_2_0_1"/>
<dbReference type="AlphaFoldDB" id="K5VI04"/>
<reference evidence="2 3" key="1">
    <citation type="journal article" date="2012" name="BMC Genomics">
        <title>Comparative genomics of the white-rot fungi, Phanerochaete carnosa and P. chrysosporium, to elucidate the genetic basis of the distinct wood types they colonize.</title>
        <authorList>
            <person name="Suzuki H."/>
            <person name="MacDonald J."/>
            <person name="Syed K."/>
            <person name="Salamov A."/>
            <person name="Hori C."/>
            <person name="Aerts A."/>
            <person name="Henrissat B."/>
            <person name="Wiebenga A."/>
            <person name="vanKuyk P.A."/>
            <person name="Barry K."/>
            <person name="Lindquist E."/>
            <person name="LaButti K."/>
            <person name="Lapidus A."/>
            <person name="Lucas S."/>
            <person name="Coutinho P."/>
            <person name="Gong Y."/>
            <person name="Samejima M."/>
            <person name="Mahadevan R."/>
            <person name="Abou-Zaid M."/>
            <person name="de Vries R.P."/>
            <person name="Igarashi K."/>
            <person name="Yadav J.S."/>
            <person name="Grigoriev I.V."/>
            <person name="Master E.R."/>
        </authorList>
    </citation>
    <scope>NUCLEOTIDE SEQUENCE [LARGE SCALE GENOMIC DNA]</scope>
    <source>
        <strain evidence="2 3">HHB-10118-sp</strain>
    </source>
</reference>
<keyword evidence="3" id="KW-1185">Reference proteome</keyword>
<evidence type="ECO:0000313" key="2">
    <source>
        <dbReference type="EMBL" id="EKM50883.1"/>
    </source>
</evidence>